<dbReference type="InterPro" id="IPR027417">
    <property type="entry name" value="P-loop_NTPase"/>
</dbReference>
<dbReference type="Proteomes" id="UP000231632">
    <property type="component" value="Unassembled WGS sequence"/>
</dbReference>
<dbReference type="GO" id="GO:0005524">
    <property type="term" value="F:ATP binding"/>
    <property type="evidence" value="ECO:0007669"/>
    <property type="project" value="UniProtKB-UniRule"/>
</dbReference>
<dbReference type="CDD" id="cd01918">
    <property type="entry name" value="HprK_C"/>
    <property type="match status" value="1"/>
</dbReference>
<accession>A0A1L8CNI6</accession>
<dbReference type="GO" id="GO:0004712">
    <property type="term" value="F:protein serine/threonine/tyrosine kinase activity"/>
    <property type="evidence" value="ECO:0007669"/>
    <property type="project" value="UniProtKB-UniRule"/>
</dbReference>
<evidence type="ECO:0000259" key="16">
    <source>
        <dbReference type="Pfam" id="PF07475"/>
    </source>
</evidence>
<comment type="caution">
    <text evidence="17">The sequence shown here is derived from an EMBL/GenBank/DDBJ whole genome shotgun (WGS) entry which is preliminary data.</text>
</comment>
<evidence type="ECO:0000256" key="13">
    <source>
        <dbReference type="ARBA" id="ARBA00047657"/>
    </source>
</evidence>
<dbReference type="GO" id="GO:0000287">
    <property type="term" value="F:magnesium ion binding"/>
    <property type="evidence" value="ECO:0007669"/>
    <property type="project" value="UniProtKB-UniRule"/>
</dbReference>
<dbReference type="NCBIfam" id="TIGR00679">
    <property type="entry name" value="hpr-ser"/>
    <property type="match status" value="1"/>
</dbReference>
<dbReference type="Gene3D" id="3.40.50.300">
    <property type="entry name" value="P-loop containing nucleotide triphosphate hydrolases"/>
    <property type="match status" value="1"/>
</dbReference>
<comment type="cofactor">
    <cofactor evidence="2 14">
        <name>Mg(2+)</name>
        <dbReference type="ChEBI" id="CHEBI:18420"/>
    </cofactor>
</comment>
<organism evidence="17 18">
    <name type="scientific">Mariprofundus micogutta</name>
    <dbReference type="NCBI Taxonomy" id="1921010"/>
    <lineage>
        <taxon>Bacteria</taxon>
        <taxon>Pseudomonadati</taxon>
        <taxon>Pseudomonadota</taxon>
        <taxon>Candidatius Mariprofundia</taxon>
        <taxon>Mariprofundales</taxon>
        <taxon>Mariprofundaceae</taxon>
        <taxon>Mariprofundus</taxon>
    </lineage>
</organism>
<comment type="catalytic activity">
    <reaction evidence="13 14">
        <text>[HPr protein]-O-phospho-L-serine + phosphate + H(+) = [HPr protein]-L-serine + diphosphate</text>
        <dbReference type="Rhea" id="RHEA:46604"/>
        <dbReference type="Rhea" id="RHEA-COMP:11602"/>
        <dbReference type="Rhea" id="RHEA-COMP:11603"/>
        <dbReference type="ChEBI" id="CHEBI:15378"/>
        <dbReference type="ChEBI" id="CHEBI:29999"/>
        <dbReference type="ChEBI" id="CHEBI:33019"/>
        <dbReference type="ChEBI" id="CHEBI:43474"/>
        <dbReference type="ChEBI" id="CHEBI:83421"/>
    </reaction>
</comment>
<feature type="domain" description="HPr(Ser) kinase/phosphorylase N-terminal" evidence="15">
    <location>
        <begin position="7"/>
        <end position="134"/>
    </location>
</feature>
<dbReference type="HAMAP" id="MF_01249">
    <property type="entry name" value="HPr_kinase"/>
    <property type="match status" value="1"/>
</dbReference>
<dbReference type="GO" id="GO:0004674">
    <property type="term" value="F:protein serine/threonine kinase activity"/>
    <property type="evidence" value="ECO:0007669"/>
    <property type="project" value="UniProtKB-KW"/>
</dbReference>
<keyword evidence="18" id="KW-1185">Reference proteome</keyword>
<gene>
    <name evidence="14" type="primary">hprK</name>
    <name evidence="17" type="ORF">MMIC_P1442</name>
</gene>
<feature type="region of interest" description="Important for the catalytic mechanism of dephosphorylation" evidence="14">
    <location>
        <begin position="271"/>
        <end position="276"/>
    </location>
</feature>
<feature type="binding site" evidence="14">
    <location>
        <position position="167"/>
    </location>
    <ligand>
        <name>Mg(2+)</name>
        <dbReference type="ChEBI" id="CHEBI:18420"/>
    </ligand>
</feature>
<keyword evidence="7 14" id="KW-0479">Metal-binding</keyword>
<dbReference type="SUPFAM" id="SSF75138">
    <property type="entry name" value="HprK N-terminal domain-like"/>
    <property type="match status" value="1"/>
</dbReference>
<dbReference type="OrthoDB" id="9778803at2"/>
<dbReference type="InterPro" id="IPR003755">
    <property type="entry name" value="HPr(Ser)_kin/Pase"/>
</dbReference>
<dbReference type="FunFam" id="3.40.50.300:FF:000174">
    <property type="entry name" value="HPr kinase/phosphorylase"/>
    <property type="match status" value="1"/>
</dbReference>
<dbReference type="PANTHER" id="PTHR30305:SF1">
    <property type="entry name" value="HPR KINASE_PHOSPHORYLASE"/>
    <property type="match status" value="1"/>
</dbReference>
<dbReference type="GO" id="GO:0006109">
    <property type="term" value="P:regulation of carbohydrate metabolic process"/>
    <property type="evidence" value="ECO:0007669"/>
    <property type="project" value="UniProtKB-UniRule"/>
</dbReference>
<evidence type="ECO:0000256" key="7">
    <source>
        <dbReference type="ARBA" id="ARBA00022723"/>
    </source>
</evidence>
<feature type="active site" evidence="14">
    <location>
        <position position="145"/>
    </location>
</feature>
<evidence type="ECO:0000256" key="14">
    <source>
        <dbReference type="HAMAP-Rule" id="MF_01249"/>
    </source>
</evidence>
<keyword evidence="6 14" id="KW-0808">Transferase</keyword>
<feature type="active site" description="Proton acceptor; for phosphorylation activity. Proton donor; for dephosphorylation activity" evidence="14">
    <location>
        <position position="184"/>
    </location>
</feature>
<name>A0A1L8CNI6_9PROT</name>
<comment type="miscellaneous">
    <text evidence="14">Both phosphorylation and phosphorolysis are carried out by the same active site and suggest a common mechanism for both reactions.</text>
</comment>
<dbReference type="AlphaFoldDB" id="A0A1L8CNI6"/>
<keyword evidence="11 14" id="KW-0460">Magnesium</keyword>
<feature type="domain" description="HPr kinase/phosphorylase C-terminal" evidence="16">
    <location>
        <begin position="137"/>
        <end position="304"/>
    </location>
</feature>
<proteinExistence type="inferred from homology"/>
<evidence type="ECO:0000256" key="2">
    <source>
        <dbReference type="ARBA" id="ARBA00001946"/>
    </source>
</evidence>
<evidence type="ECO:0000313" key="17">
    <source>
        <dbReference type="EMBL" id="GAV20475.1"/>
    </source>
</evidence>
<dbReference type="STRING" id="1921010.MMIC_P1442"/>
<evidence type="ECO:0000256" key="12">
    <source>
        <dbReference type="ARBA" id="ARBA00023268"/>
    </source>
</evidence>
<comment type="similarity">
    <text evidence="3 14">Belongs to the HPrK/P family.</text>
</comment>
<comment type="domain">
    <text evidence="14">The Walker A ATP-binding motif also binds Pi and PPi.</text>
</comment>
<evidence type="ECO:0000256" key="6">
    <source>
        <dbReference type="ARBA" id="ARBA00022679"/>
    </source>
</evidence>
<dbReference type="InterPro" id="IPR011126">
    <property type="entry name" value="Hpr_kin/Pase_Hpr_N"/>
</dbReference>
<feature type="region of interest" description="Important for the catalytic mechanism of both phosphorylation and dephosphorylation" evidence="14">
    <location>
        <begin position="208"/>
        <end position="217"/>
    </location>
</feature>
<keyword evidence="12 14" id="KW-0511">Multifunctional enzyme</keyword>
<dbReference type="PANTHER" id="PTHR30305">
    <property type="entry name" value="PROTEIN YJDM-RELATED"/>
    <property type="match status" value="1"/>
</dbReference>
<keyword evidence="8 14" id="KW-0547">Nucleotide-binding</keyword>
<dbReference type="Gene3D" id="3.40.1390.20">
    <property type="entry name" value="HprK N-terminal domain-like"/>
    <property type="match status" value="1"/>
</dbReference>
<evidence type="ECO:0000256" key="10">
    <source>
        <dbReference type="ARBA" id="ARBA00022840"/>
    </source>
</evidence>
<dbReference type="RefSeq" id="WP_072659794.1">
    <property type="nucleotide sequence ID" value="NZ_BDFD01000011.1"/>
</dbReference>
<evidence type="ECO:0000256" key="5">
    <source>
        <dbReference type="ARBA" id="ARBA00022527"/>
    </source>
</evidence>
<dbReference type="GO" id="GO:0000155">
    <property type="term" value="F:phosphorelay sensor kinase activity"/>
    <property type="evidence" value="ECO:0007669"/>
    <property type="project" value="InterPro"/>
</dbReference>
<evidence type="ECO:0000259" key="15">
    <source>
        <dbReference type="Pfam" id="PF02603"/>
    </source>
</evidence>
<comment type="subunit">
    <text evidence="4 14">Homohexamer.</text>
</comment>
<feature type="binding site" evidence="14">
    <location>
        <begin position="160"/>
        <end position="167"/>
    </location>
    <ligand>
        <name>ATP</name>
        <dbReference type="ChEBI" id="CHEBI:30616"/>
    </ligand>
</feature>
<dbReference type="Pfam" id="PF07475">
    <property type="entry name" value="Hpr_kinase_C"/>
    <property type="match status" value="1"/>
</dbReference>
<reference evidence="17 18" key="1">
    <citation type="journal article" date="2017" name="Arch. Microbiol.">
        <title>Mariprofundus micogutta sp. nov., a novel iron-oxidizing zetaproteobacterium isolated from a deep-sea hydrothermal field at the Bayonnaise knoll of the Izu-Ogasawara arc, and a description of Mariprofundales ord. nov. and Zetaproteobacteria classis nov.</title>
        <authorList>
            <person name="Makita H."/>
            <person name="Tanaka E."/>
            <person name="Mitsunobu S."/>
            <person name="Miyazaki M."/>
            <person name="Nunoura T."/>
            <person name="Uematsu K."/>
            <person name="Takaki Y."/>
            <person name="Nishi S."/>
            <person name="Shimamura S."/>
            <person name="Takai K."/>
        </authorList>
    </citation>
    <scope>NUCLEOTIDE SEQUENCE [LARGE SCALE GENOMIC DNA]</scope>
    <source>
        <strain evidence="17 18">ET2</strain>
    </source>
</reference>
<evidence type="ECO:0000256" key="3">
    <source>
        <dbReference type="ARBA" id="ARBA00006883"/>
    </source>
</evidence>
<dbReference type="Pfam" id="PF02603">
    <property type="entry name" value="Hpr_kinase_N"/>
    <property type="match status" value="1"/>
</dbReference>
<keyword evidence="5 14" id="KW-0723">Serine/threonine-protein kinase</keyword>
<protein>
    <recommendedName>
        <fullName evidence="14">HPr kinase/phosphorylase</fullName>
        <shortName evidence="14">HPrK/P</shortName>
        <ecNumber evidence="14">2.7.11.-</ecNumber>
        <ecNumber evidence="14">2.7.4.-</ecNumber>
    </recommendedName>
    <alternativeName>
        <fullName evidence="14">HPr(Ser) kinase/phosphorylase</fullName>
    </alternativeName>
</protein>
<keyword evidence="9 14" id="KW-0418">Kinase</keyword>
<dbReference type="EC" id="2.7.11.-" evidence="14"/>
<sequence>MTLARRITIRELLAAQGEAAKMRLLAGEAGLDRYIDHPRMQKPSLAFAGFIEHLSDYRLQVIGQTELHYLATRSLQEQQTAVDAVFDLRLAGVVITRNQTPPDIILNAAKRTDTPLIVSDDPSSTFMTNMMLFLSQHLAPVVYQHGVYMDIFGLGVLITGASGIGKSEIGLELISRGHRLIADDMVEFSRKNPTTIVGKSPDTLRYHMEIRGIGILNIRDLYGAAAITDTKRLSLVVELVPWDQVAAEDRVLGEDSDTEILEVSIPRIAIPIRTGRSLAVLVEVATRNQLLKQRGIDSGDDFVRSLQHKIDEGGQEL</sequence>
<dbReference type="EC" id="2.7.4.-" evidence="14"/>
<dbReference type="InterPro" id="IPR011104">
    <property type="entry name" value="Hpr_kin/Pase_C"/>
</dbReference>
<dbReference type="InterPro" id="IPR028979">
    <property type="entry name" value="Ser_kin/Pase_Hpr-like_N_sf"/>
</dbReference>
<feature type="active site" evidence="14">
    <location>
        <position position="166"/>
    </location>
</feature>
<dbReference type="EMBL" id="BDFD01000011">
    <property type="protein sequence ID" value="GAV20475.1"/>
    <property type="molecule type" value="Genomic_DNA"/>
</dbReference>
<evidence type="ECO:0000256" key="8">
    <source>
        <dbReference type="ARBA" id="ARBA00022741"/>
    </source>
</evidence>
<evidence type="ECO:0000313" key="18">
    <source>
        <dbReference type="Proteomes" id="UP000231632"/>
    </source>
</evidence>
<evidence type="ECO:0000256" key="1">
    <source>
        <dbReference type="ARBA" id="ARBA00001120"/>
    </source>
</evidence>
<evidence type="ECO:0000256" key="9">
    <source>
        <dbReference type="ARBA" id="ARBA00022777"/>
    </source>
</evidence>
<evidence type="ECO:0000256" key="4">
    <source>
        <dbReference type="ARBA" id="ARBA00011643"/>
    </source>
</evidence>
<feature type="binding site" evidence="14">
    <location>
        <position position="209"/>
    </location>
    <ligand>
        <name>Mg(2+)</name>
        <dbReference type="ChEBI" id="CHEBI:18420"/>
    </ligand>
</feature>
<dbReference type="SUPFAM" id="SSF53795">
    <property type="entry name" value="PEP carboxykinase-like"/>
    <property type="match status" value="1"/>
</dbReference>
<feature type="active site" evidence="14">
    <location>
        <position position="250"/>
    </location>
</feature>
<keyword evidence="10 14" id="KW-0067">ATP-binding</keyword>
<comment type="function">
    <text evidence="14">Catalyzes the ATP- as well as the pyrophosphate-dependent phosphorylation of a specific serine residue in HPr, a phosphocarrier protein of the phosphoenolpyruvate-dependent sugar phosphotransferase system (PTS). HprK/P also catalyzes the pyrophosphate-producing, inorganic phosphate-dependent dephosphorylation (phosphorolysis) of seryl-phosphorylated HPr (P-Ser-HPr).</text>
</comment>
<comment type="catalytic activity">
    <reaction evidence="1 14">
        <text>[HPr protein]-L-serine + ATP = [HPr protein]-O-phospho-L-serine + ADP + H(+)</text>
        <dbReference type="Rhea" id="RHEA:46600"/>
        <dbReference type="Rhea" id="RHEA-COMP:11602"/>
        <dbReference type="Rhea" id="RHEA-COMP:11603"/>
        <dbReference type="ChEBI" id="CHEBI:15378"/>
        <dbReference type="ChEBI" id="CHEBI:29999"/>
        <dbReference type="ChEBI" id="CHEBI:30616"/>
        <dbReference type="ChEBI" id="CHEBI:83421"/>
        <dbReference type="ChEBI" id="CHEBI:456216"/>
    </reaction>
</comment>
<evidence type="ECO:0000256" key="11">
    <source>
        <dbReference type="ARBA" id="ARBA00022842"/>
    </source>
</evidence>